<reference evidence="11" key="1">
    <citation type="journal article" date="2020" name="Stud. Mycol.">
        <title>101 Dothideomycetes genomes: A test case for predicting lifestyles and emergence of pathogens.</title>
        <authorList>
            <person name="Haridas S."/>
            <person name="Albert R."/>
            <person name="Binder M."/>
            <person name="Bloem J."/>
            <person name="LaButti K."/>
            <person name="Salamov A."/>
            <person name="Andreopoulos B."/>
            <person name="Baker S."/>
            <person name="Barry K."/>
            <person name="Bills G."/>
            <person name="Bluhm B."/>
            <person name="Cannon C."/>
            <person name="Castanera R."/>
            <person name="Culley D."/>
            <person name="Daum C."/>
            <person name="Ezra D."/>
            <person name="Gonzalez J."/>
            <person name="Henrissat B."/>
            <person name="Kuo A."/>
            <person name="Liang C."/>
            <person name="Lipzen A."/>
            <person name="Lutzoni F."/>
            <person name="Magnuson J."/>
            <person name="Mondo S."/>
            <person name="Nolan M."/>
            <person name="Ohm R."/>
            <person name="Pangilinan J."/>
            <person name="Park H.-J."/>
            <person name="Ramirez L."/>
            <person name="Alfaro M."/>
            <person name="Sun H."/>
            <person name="Tritt A."/>
            <person name="Yoshinaga Y."/>
            <person name="Zwiers L.-H."/>
            <person name="Turgeon B."/>
            <person name="Goodwin S."/>
            <person name="Spatafora J."/>
            <person name="Crous P."/>
            <person name="Grigoriev I."/>
        </authorList>
    </citation>
    <scope>NUCLEOTIDE SEQUENCE [LARGE SCALE GENOMIC DNA]</scope>
    <source>
        <strain evidence="11">CBS 304.66</strain>
    </source>
</reference>
<comment type="caution">
    <text evidence="10">The sequence shown here is derived from an EMBL/GenBank/DDBJ whole genome shotgun (WGS) entry which is preliminary data.</text>
</comment>
<keyword evidence="11" id="KW-1185">Reference proteome</keyword>
<dbReference type="PANTHER" id="PTHR12064:SF97">
    <property type="entry name" value="METAL TRANSPORTER CNNM-5"/>
    <property type="match status" value="1"/>
</dbReference>
<dbReference type="InterPro" id="IPR046342">
    <property type="entry name" value="CBS_dom_sf"/>
</dbReference>
<evidence type="ECO:0000256" key="7">
    <source>
        <dbReference type="SAM" id="MobiDB-lite"/>
    </source>
</evidence>
<protein>
    <submittedName>
        <fullName evidence="10">DUF21-domain-containing protein</fullName>
    </submittedName>
</protein>
<dbReference type="InterPro" id="IPR045095">
    <property type="entry name" value="ACDP"/>
</dbReference>
<dbReference type="InterPro" id="IPR002550">
    <property type="entry name" value="CNNM"/>
</dbReference>
<feature type="region of interest" description="Disordered" evidence="7">
    <location>
        <begin position="576"/>
        <end position="614"/>
    </location>
</feature>
<keyword evidence="4 6" id="KW-1133">Transmembrane helix</keyword>
<dbReference type="GO" id="GO:0010960">
    <property type="term" value="P:magnesium ion homeostasis"/>
    <property type="evidence" value="ECO:0007669"/>
    <property type="project" value="InterPro"/>
</dbReference>
<dbReference type="SUPFAM" id="SSF54631">
    <property type="entry name" value="CBS-domain pair"/>
    <property type="match status" value="1"/>
</dbReference>
<dbReference type="OrthoDB" id="5353557at2759"/>
<evidence type="ECO:0000256" key="3">
    <source>
        <dbReference type="ARBA" id="ARBA00022737"/>
    </source>
</evidence>
<feature type="transmembrane region" description="Helical" evidence="8">
    <location>
        <begin position="188"/>
        <end position="208"/>
    </location>
</feature>
<evidence type="ECO:0000256" key="6">
    <source>
        <dbReference type="PROSITE-ProRule" id="PRU01193"/>
    </source>
</evidence>
<dbReference type="Proteomes" id="UP000800093">
    <property type="component" value="Unassembled WGS sequence"/>
</dbReference>
<dbReference type="AlphaFoldDB" id="A0A9P4NAI1"/>
<dbReference type="GO" id="GO:0016020">
    <property type="term" value="C:membrane"/>
    <property type="evidence" value="ECO:0007669"/>
    <property type="project" value="UniProtKB-SubCell"/>
</dbReference>
<evidence type="ECO:0000256" key="4">
    <source>
        <dbReference type="ARBA" id="ARBA00022989"/>
    </source>
</evidence>
<feature type="region of interest" description="Disordered" evidence="7">
    <location>
        <begin position="747"/>
        <end position="825"/>
    </location>
</feature>
<dbReference type="CDD" id="cd04590">
    <property type="entry name" value="CBS_pair_CorC_HlyC_assoc"/>
    <property type="match status" value="1"/>
</dbReference>
<dbReference type="FunFam" id="3.10.580.10:FF:000006">
    <property type="entry name" value="DUF21 and CBS domain protein"/>
    <property type="match status" value="1"/>
</dbReference>
<feature type="transmembrane region" description="Helical" evidence="8">
    <location>
        <begin position="157"/>
        <end position="176"/>
    </location>
</feature>
<evidence type="ECO:0000256" key="5">
    <source>
        <dbReference type="ARBA" id="ARBA00023136"/>
    </source>
</evidence>
<comment type="subcellular location">
    <subcellularLocation>
        <location evidence="1">Membrane</location>
        <topology evidence="1">Multi-pass membrane protein</topology>
    </subcellularLocation>
</comment>
<dbReference type="InterPro" id="IPR044751">
    <property type="entry name" value="Ion_transp-like_CBS"/>
</dbReference>
<name>A0A9P4NAI1_9PLEO</name>
<evidence type="ECO:0000256" key="8">
    <source>
        <dbReference type="SAM" id="Phobius"/>
    </source>
</evidence>
<feature type="transmembrane region" description="Helical" evidence="8">
    <location>
        <begin position="71"/>
        <end position="95"/>
    </location>
</feature>
<accession>A0A9P4NAI1</accession>
<keyword evidence="3" id="KW-0677">Repeat</keyword>
<organism evidence="10 11">
    <name type="scientific">Lojkania enalia</name>
    <dbReference type="NCBI Taxonomy" id="147567"/>
    <lineage>
        <taxon>Eukaryota</taxon>
        <taxon>Fungi</taxon>
        <taxon>Dikarya</taxon>
        <taxon>Ascomycota</taxon>
        <taxon>Pezizomycotina</taxon>
        <taxon>Dothideomycetes</taxon>
        <taxon>Pleosporomycetidae</taxon>
        <taxon>Pleosporales</taxon>
        <taxon>Pleosporales incertae sedis</taxon>
        <taxon>Lojkania</taxon>
    </lineage>
</organism>
<evidence type="ECO:0000256" key="2">
    <source>
        <dbReference type="ARBA" id="ARBA00022692"/>
    </source>
</evidence>
<feature type="compositionally biased region" description="Polar residues" evidence="7">
    <location>
        <begin position="699"/>
        <end position="717"/>
    </location>
</feature>
<feature type="transmembrane region" description="Helical" evidence="8">
    <location>
        <begin position="27"/>
        <end position="47"/>
    </location>
</feature>
<feature type="domain" description="CNNM transmembrane" evidence="9">
    <location>
        <begin position="67"/>
        <end position="253"/>
    </location>
</feature>
<proteinExistence type="predicted"/>
<dbReference type="PANTHER" id="PTHR12064">
    <property type="entry name" value="METAL TRANSPORTER CNNM"/>
    <property type="match status" value="1"/>
</dbReference>
<dbReference type="GO" id="GO:0030026">
    <property type="term" value="P:intracellular manganese ion homeostasis"/>
    <property type="evidence" value="ECO:0007669"/>
    <property type="project" value="TreeGrafter"/>
</dbReference>
<dbReference type="Gene3D" id="3.10.580.10">
    <property type="entry name" value="CBS-domain"/>
    <property type="match status" value="1"/>
</dbReference>
<dbReference type="PROSITE" id="PS51846">
    <property type="entry name" value="CNNM"/>
    <property type="match status" value="1"/>
</dbReference>
<gene>
    <name evidence="10" type="ORF">CC78DRAFT_574470</name>
</gene>
<feature type="compositionally biased region" description="Low complexity" evidence="7">
    <location>
        <begin position="647"/>
        <end position="660"/>
    </location>
</feature>
<feature type="region of interest" description="Disordered" evidence="7">
    <location>
        <begin position="450"/>
        <end position="484"/>
    </location>
</feature>
<dbReference type="EMBL" id="ML986581">
    <property type="protein sequence ID" value="KAF2269608.1"/>
    <property type="molecule type" value="Genomic_DNA"/>
</dbReference>
<evidence type="ECO:0000313" key="10">
    <source>
        <dbReference type="EMBL" id="KAF2269608.1"/>
    </source>
</evidence>
<keyword evidence="5 6" id="KW-0472">Membrane</keyword>
<dbReference type="Pfam" id="PF01595">
    <property type="entry name" value="CNNM"/>
    <property type="match status" value="1"/>
</dbReference>
<feature type="compositionally biased region" description="Polar residues" evidence="7">
    <location>
        <begin position="760"/>
        <end position="775"/>
    </location>
</feature>
<dbReference type="GO" id="GO:0005737">
    <property type="term" value="C:cytoplasm"/>
    <property type="evidence" value="ECO:0007669"/>
    <property type="project" value="TreeGrafter"/>
</dbReference>
<evidence type="ECO:0000256" key="1">
    <source>
        <dbReference type="ARBA" id="ARBA00004141"/>
    </source>
</evidence>
<feature type="region of interest" description="Disordered" evidence="7">
    <location>
        <begin position="629"/>
        <end position="731"/>
    </location>
</feature>
<feature type="compositionally biased region" description="Polar residues" evidence="7">
    <location>
        <begin position="576"/>
        <end position="596"/>
    </location>
</feature>
<keyword evidence="2 6" id="KW-0812">Transmembrane</keyword>
<feature type="compositionally biased region" description="Basic residues" evidence="7">
    <location>
        <begin position="793"/>
        <end position="808"/>
    </location>
</feature>
<evidence type="ECO:0000259" key="9">
    <source>
        <dbReference type="PROSITE" id="PS51846"/>
    </source>
</evidence>
<sequence>MADAISLSPSAAGAANGFKRPWLVRRIMVFIIFIRLSAAVPVVLPILQRSVGSIHISNDEDLPKSPDDASLWVYLGTAVALTLGGGVFAGLTIALMGQDEVYLQVIASSGEGSERKNAAKVLQLLKKGKHWVLVTLLLSNVITNETLPIMLDRSLGGGWPAVLTSTVLIVIFGEVLPQAVCVRWGLPIGAWMAPIVHCMMLLMSPVAWPTAKLLDKTIGEGHGTIYKKSGLKTLVTLHKSLGTNPEERLNQDEVTIITAVLDLKSKTVGSIMTPMENVFTMSTDTVLDQKTMDEILSAGYSRIPVYHPDNPTDFQGMLLVKMLIAYDPEDCLRVGDFSLATLPEVLPNASCLDIINYFQEGKAHMALVSKHPGKPYGAVGVVTLEDVIEELIGEEIIDESDVFIDVHKAIRRLTPAPRFHVPKRNFTTDSAQPSGQKLITETAAGFAPRKTSVPELGTSPKGPTYLVRRRSSGNYGASDQGPLLIRSDDPDIKQHLRHLGPSNAASKPKATRINSVKIKPGIPNTIQENTKPLKSSTITTPLNTAQGGVGKGLLESAGRPASDGVHSLAVGYGTMTSASPNAKMSKNSQNPNLNLQNRDEPVSPKSAVGDTSPEDVNKVVIDVLPKSTAADSSRRDTNKIIIDNRPSSTANNASTESANEVGSDVLPKSTADGASAGNSSKIVITNRPKPDDDSKPIKRSQSQSTIGSLHSIPSRSPSEPRKQHIARSGSITETIVDLNGIKKVVLETTSPSDSDDKTSIHQTDGANDQKTNSDVEVSAGDGVEGTDGDAKKSGKKKRRKRGKKKRGNKAPEGSESQPLLDDEGS</sequence>
<evidence type="ECO:0000313" key="11">
    <source>
        <dbReference type="Proteomes" id="UP000800093"/>
    </source>
</evidence>